<dbReference type="OrthoDB" id="9785699at2"/>
<feature type="domain" description="Radical SAM core" evidence="4">
    <location>
        <begin position="59"/>
        <end position="295"/>
    </location>
</feature>
<dbReference type="STRING" id="935700.jaqu_36130"/>
<evidence type="ECO:0000256" key="3">
    <source>
        <dbReference type="ARBA" id="ARBA00023014"/>
    </source>
</evidence>
<dbReference type="GO" id="GO:0003824">
    <property type="term" value="F:catalytic activity"/>
    <property type="evidence" value="ECO:0007669"/>
    <property type="project" value="InterPro"/>
</dbReference>
<keyword evidence="2" id="KW-0408">Iron</keyword>
<dbReference type="RefSeq" id="WP_043920370.1">
    <property type="nucleotide sequence ID" value="NZ_FZPF01000013.1"/>
</dbReference>
<dbReference type="SUPFAM" id="SSF102114">
    <property type="entry name" value="Radical SAM enzymes"/>
    <property type="match status" value="1"/>
</dbReference>
<evidence type="ECO:0000313" key="5">
    <source>
        <dbReference type="EMBL" id="KIT14671.1"/>
    </source>
</evidence>
<name>A0A0D1ECL8_9RHOB</name>
<dbReference type="InterPro" id="IPR040086">
    <property type="entry name" value="MJ0683-like"/>
</dbReference>
<dbReference type="Pfam" id="PF04055">
    <property type="entry name" value="Radical_SAM"/>
    <property type="match status" value="1"/>
</dbReference>
<dbReference type="Proteomes" id="UP000032232">
    <property type="component" value="Unassembled WGS sequence"/>
</dbReference>
<evidence type="ECO:0000256" key="1">
    <source>
        <dbReference type="ARBA" id="ARBA00022723"/>
    </source>
</evidence>
<accession>A0A0D1ECL8</accession>
<dbReference type="PROSITE" id="PS51918">
    <property type="entry name" value="RADICAL_SAM"/>
    <property type="match status" value="1"/>
</dbReference>
<dbReference type="InterPro" id="IPR006638">
    <property type="entry name" value="Elp3/MiaA/NifB-like_rSAM"/>
</dbReference>
<keyword evidence="1" id="KW-0479">Metal-binding</keyword>
<dbReference type="Gene3D" id="3.80.30.30">
    <property type="match status" value="1"/>
</dbReference>
<dbReference type="PANTHER" id="PTHR43432:SF3">
    <property type="entry name" value="SLR0285 PROTEIN"/>
    <property type="match status" value="1"/>
</dbReference>
<dbReference type="InterPro" id="IPR007197">
    <property type="entry name" value="rSAM"/>
</dbReference>
<dbReference type="AlphaFoldDB" id="A0A0D1ECL8"/>
<dbReference type="SFLD" id="SFLDS00029">
    <property type="entry name" value="Radical_SAM"/>
    <property type="match status" value="1"/>
</dbReference>
<dbReference type="GO" id="GO:0046872">
    <property type="term" value="F:metal ion binding"/>
    <property type="evidence" value="ECO:0007669"/>
    <property type="project" value="UniProtKB-KW"/>
</dbReference>
<proteinExistence type="predicted"/>
<comment type="caution">
    <text evidence="5">The sequence shown here is derived from an EMBL/GenBank/DDBJ whole genome shotgun (WGS) entry which is preliminary data.</text>
</comment>
<dbReference type="SMART" id="SM00729">
    <property type="entry name" value="Elp3"/>
    <property type="match status" value="1"/>
</dbReference>
<dbReference type="GO" id="GO:0051536">
    <property type="term" value="F:iron-sulfur cluster binding"/>
    <property type="evidence" value="ECO:0007669"/>
    <property type="project" value="UniProtKB-KW"/>
</dbReference>
<dbReference type="CDD" id="cd01335">
    <property type="entry name" value="Radical_SAM"/>
    <property type="match status" value="1"/>
</dbReference>
<gene>
    <name evidence="5" type="primary">moaA_1</name>
    <name evidence="5" type="ORF">jaqu_36130</name>
</gene>
<dbReference type="PATRIC" id="fig|935700.4.peg.3725"/>
<dbReference type="SFLD" id="SFLDG01084">
    <property type="entry name" value="Uncharacterised_Radical_SAM_Su"/>
    <property type="match status" value="1"/>
</dbReference>
<dbReference type="NCBIfam" id="NF033668">
    <property type="entry name" value="rSAM_PA0069"/>
    <property type="match status" value="1"/>
</dbReference>
<dbReference type="EMBL" id="JYFE01000068">
    <property type="protein sequence ID" value="KIT14671.1"/>
    <property type="molecule type" value="Genomic_DNA"/>
</dbReference>
<keyword evidence="6" id="KW-1185">Reference proteome</keyword>
<protein>
    <submittedName>
        <fullName evidence="5">MoaA_1 protein</fullName>
    </submittedName>
</protein>
<organism evidence="5 6">
    <name type="scientific">Jannaschia aquimarina</name>
    <dbReference type="NCBI Taxonomy" id="935700"/>
    <lineage>
        <taxon>Bacteria</taxon>
        <taxon>Pseudomonadati</taxon>
        <taxon>Pseudomonadota</taxon>
        <taxon>Alphaproteobacteria</taxon>
        <taxon>Rhodobacterales</taxon>
        <taxon>Roseobacteraceae</taxon>
        <taxon>Jannaschia</taxon>
    </lineage>
</organism>
<evidence type="ECO:0000256" key="2">
    <source>
        <dbReference type="ARBA" id="ARBA00023004"/>
    </source>
</evidence>
<dbReference type="PANTHER" id="PTHR43432">
    <property type="entry name" value="SLR0285 PROTEIN"/>
    <property type="match status" value="1"/>
</dbReference>
<evidence type="ECO:0000313" key="6">
    <source>
        <dbReference type="Proteomes" id="UP000032232"/>
    </source>
</evidence>
<keyword evidence="3" id="KW-0411">Iron-sulfur</keyword>
<dbReference type="InterPro" id="IPR058240">
    <property type="entry name" value="rSAM_sf"/>
</dbReference>
<sequence length="353" mass="38961">MGQAFRSFDTPAPVQARGAVSNLAGRFEPYSYDAPLPGRMRTELREERAGRIVSTNRSPDLGFDRSINPYRGCEHGCIYCYARPTHAFLGLSPGLDFETRITAKTDAPEALRRELSRKGYAPQTIMLGANTDPYQPAERDRAITRGLLEVLRDFRHPVGITTKGTLVERDADILAEMGPELCRVGLSVTTLDADLARRLEPRVPAPARRLKAIETLAKAGIQVRVMVSPIIPGLTDHEVEAVLSAAREAGAVAASMIPLRLPAEVAPLFEEWLRTHVPGEARKVLNRVRQFHGGKLYDAGFGHRMRGRGVHADLLQQRFRRACEAEGLKLRMPNLRTDLFEVPAGAGAQLALF</sequence>
<evidence type="ECO:0000259" key="4">
    <source>
        <dbReference type="PROSITE" id="PS51918"/>
    </source>
</evidence>
<reference evidence="5 6" key="1">
    <citation type="submission" date="2015-02" db="EMBL/GenBank/DDBJ databases">
        <title>Genome Sequence of Jannaschia aquimarina DSM28248, a member of the Roseobacter clade.</title>
        <authorList>
            <person name="Voget S."/>
            <person name="Daniel R."/>
        </authorList>
    </citation>
    <scope>NUCLEOTIDE SEQUENCE [LARGE SCALE GENOMIC DNA]</scope>
    <source>
        <strain evidence="5 6">GSW-M26</strain>
    </source>
</reference>